<organism evidence="3 4">
    <name type="scientific">Larkinella terrae</name>
    <dbReference type="NCBI Taxonomy" id="2025311"/>
    <lineage>
        <taxon>Bacteria</taxon>
        <taxon>Pseudomonadati</taxon>
        <taxon>Bacteroidota</taxon>
        <taxon>Cytophagia</taxon>
        <taxon>Cytophagales</taxon>
        <taxon>Spirosomataceae</taxon>
        <taxon>Larkinella</taxon>
    </lineage>
</organism>
<feature type="compositionally biased region" description="Polar residues" evidence="1">
    <location>
        <begin position="65"/>
        <end position="79"/>
    </location>
</feature>
<comment type="caution">
    <text evidence="3">The sequence shown here is derived from an EMBL/GenBank/DDBJ whole genome shotgun (WGS) entry which is preliminary data.</text>
</comment>
<reference evidence="3 4" key="1">
    <citation type="journal article" date="2018" name="Antonie Van Leeuwenhoek">
        <title>Larkinella terrae sp. nov., isolated from soil on Jeju Island, South Korea.</title>
        <authorList>
            <person name="Ten L.N."/>
            <person name="Jeon J."/>
            <person name="Park S.J."/>
            <person name="Park S."/>
            <person name="Lee S.Y."/>
            <person name="Kim M.K."/>
            <person name="Jung H.Y."/>
        </authorList>
    </citation>
    <scope>NUCLEOTIDE SEQUENCE [LARGE SCALE GENOMIC DNA]</scope>
    <source>
        <strain evidence="3 4">KCTC 52001</strain>
    </source>
</reference>
<gene>
    <name evidence="3" type="ORF">GJJ30_30795</name>
</gene>
<feature type="region of interest" description="Disordered" evidence="1">
    <location>
        <begin position="21"/>
        <end position="125"/>
    </location>
</feature>
<accession>A0A7K0EVV8</accession>
<evidence type="ECO:0000313" key="4">
    <source>
        <dbReference type="Proteomes" id="UP000441754"/>
    </source>
</evidence>
<dbReference type="RefSeq" id="WP_154179090.1">
    <property type="nucleotide sequence ID" value="NZ_WJXZ01000018.1"/>
</dbReference>
<dbReference type="Proteomes" id="UP000441754">
    <property type="component" value="Unassembled WGS sequence"/>
</dbReference>
<keyword evidence="4" id="KW-1185">Reference proteome</keyword>
<name>A0A7K0EVV8_9BACT</name>
<dbReference type="EMBL" id="WJXZ01000018">
    <property type="protein sequence ID" value="MRS65716.1"/>
    <property type="molecule type" value="Genomic_DNA"/>
</dbReference>
<sequence length="125" mass="13393">MKKVTLMAVVWVGMMVTTLQTQAQSTSSEGNAANPAMSKNGKMQQPEVESGRARAKVSREVSGSRPDSNQLSNKFGRSSKQADREGRAPSNSDGKVSTKMRPKADAATKKKRSNGRTFGDTGSEN</sequence>
<dbReference type="AlphaFoldDB" id="A0A7K0EVV8"/>
<dbReference type="OrthoDB" id="956427at2"/>
<feature type="chain" id="PRO_5029636926" evidence="2">
    <location>
        <begin position="24"/>
        <end position="125"/>
    </location>
</feature>
<evidence type="ECO:0000256" key="1">
    <source>
        <dbReference type="SAM" id="MobiDB-lite"/>
    </source>
</evidence>
<feature type="signal peptide" evidence="2">
    <location>
        <begin position="1"/>
        <end position="23"/>
    </location>
</feature>
<protein>
    <submittedName>
        <fullName evidence="3">Uncharacterized protein</fullName>
    </submittedName>
</protein>
<evidence type="ECO:0000313" key="3">
    <source>
        <dbReference type="EMBL" id="MRS65716.1"/>
    </source>
</evidence>
<proteinExistence type="predicted"/>
<evidence type="ECO:0000256" key="2">
    <source>
        <dbReference type="SAM" id="SignalP"/>
    </source>
</evidence>
<keyword evidence="2" id="KW-0732">Signal</keyword>